<comment type="caution">
    <text evidence="3">The sequence shown here is derived from an EMBL/GenBank/DDBJ whole genome shotgun (WGS) entry which is preliminary data.</text>
</comment>
<accession>A0ABN9XXG1</accession>
<dbReference type="PROSITE" id="PS50994">
    <property type="entry name" value="INTEGRASE"/>
    <property type="match status" value="1"/>
</dbReference>
<feature type="region of interest" description="Disordered" evidence="1">
    <location>
        <begin position="1"/>
        <end position="120"/>
    </location>
</feature>
<feature type="compositionally biased region" description="Polar residues" evidence="1">
    <location>
        <begin position="761"/>
        <end position="771"/>
    </location>
</feature>
<dbReference type="Gene3D" id="4.10.60.10">
    <property type="entry name" value="Zinc finger, CCHC-type"/>
    <property type="match status" value="1"/>
</dbReference>
<feature type="compositionally biased region" description="Basic and acidic residues" evidence="1">
    <location>
        <begin position="87"/>
        <end position="102"/>
    </location>
</feature>
<dbReference type="InterPro" id="IPR036397">
    <property type="entry name" value="RNaseH_sf"/>
</dbReference>
<feature type="non-terminal residue" evidence="3">
    <location>
        <position position="1953"/>
    </location>
</feature>
<protein>
    <recommendedName>
        <fullName evidence="2">Integrase catalytic domain-containing protein</fullName>
    </recommendedName>
</protein>
<feature type="region of interest" description="Disordered" evidence="1">
    <location>
        <begin position="1286"/>
        <end position="1343"/>
    </location>
</feature>
<gene>
    <name evidence="3" type="ORF">PCOR1329_LOCUS80747</name>
</gene>
<feature type="domain" description="Integrase catalytic" evidence="2">
    <location>
        <begin position="1100"/>
        <end position="1241"/>
    </location>
</feature>
<feature type="compositionally biased region" description="Polar residues" evidence="1">
    <location>
        <begin position="737"/>
        <end position="750"/>
    </location>
</feature>
<dbReference type="Proteomes" id="UP001189429">
    <property type="component" value="Unassembled WGS sequence"/>
</dbReference>
<dbReference type="InterPro" id="IPR012337">
    <property type="entry name" value="RNaseH-like_sf"/>
</dbReference>
<dbReference type="Gene3D" id="3.30.420.10">
    <property type="entry name" value="Ribonuclease H-like superfamily/Ribonuclease H"/>
    <property type="match status" value="1"/>
</dbReference>
<evidence type="ECO:0000259" key="2">
    <source>
        <dbReference type="PROSITE" id="PS50994"/>
    </source>
</evidence>
<reference evidence="3" key="1">
    <citation type="submission" date="2023-10" db="EMBL/GenBank/DDBJ databases">
        <authorList>
            <person name="Chen Y."/>
            <person name="Shah S."/>
            <person name="Dougan E. K."/>
            <person name="Thang M."/>
            <person name="Chan C."/>
        </authorList>
    </citation>
    <scope>NUCLEOTIDE SEQUENCE [LARGE SCALE GENOMIC DNA]</scope>
</reference>
<name>A0ABN9XXG1_9DINO</name>
<dbReference type="SUPFAM" id="SSF53098">
    <property type="entry name" value="Ribonuclease H-like"/>
    <property type="match status" value="1"/>
</dbReference>
<sequence length="1953" mass="216688">MKGDTWDPWKTWNDSSVSRDRTWSQMSNWGAWRWPSEDDDSGDSAGKCELKGKGCSGGSETDSERPVQSRGLGTPEQVKKMMAGVHGRLESGGEYEQRDQGRGGRKGKYPPFPTWDGKGLSEWPEKRLAIDRWSRLTAVSPEEQGETLLLHLTKEAATATRHQRPGSVEYAGGLQAVVLALDTLAFPEADAETFQQLEKTLFAAPRAREETLNKFTNRARAEQKELERLLPNALDDTVMGFLLLRGAGRAKTERNQVLIQTGYDYNVNKLVSILKRMTDDRTVTEKRTSTKGAYLAGIDEDEPLMSEDGEAESVVCDAMANLPGIDGDGTPDGQEPADDGKRILTEVEALDCLAAIVPPPTKPRTWGEARRTVADKKTNRGFRNLQDGKKLNDKIEDIQKRTKCGICKKVGHWHRECPDNSKTKNKPTGGFIAMTALQDDEICSCMATEAKMASRSNLVEHINLAIDIKTSGKPGWGALDTACGFNMMGLGTFAKWEAHYKKERGITLQTFPCHKRRRFGNDQICAATDGVIIPIMLGDFVGIIFVCLVQGAAPLLLSKTFAVELKHVNNINAVGSINSRSENSINDEDSINNKHLHNINDNIVQFRQQLDANKSQTKTTAPKFKWPWHEVSSESRPPTGVMLCRYYSVGNQGPRAPAVGARARDHDPKKEHSCLREFTHHGGNARAFWSQCSGCRLHVGFYPKGAPNMKEICEKLEEYKMLEAEIKSWQPRAPKAWTSSETPQEPSTRSAPRAKVRPRSGASSTSRQSGGPTAEPEEQIEGLTETAEQEEWETLDEEVQDQSPRSKALIALNELLQDENANATTNQLVENLRGHLGAVSKALKELGKTDKMREAMEDAIPECTAFPGQLEEQVHDDGDMMETGGVPLHETTEREHVMAVAGHHLLVRSGQKEAWNMIKSASPLLVITKPPKDPKDIYNKKLKEKIGRDVTTFMSDMAIQQASEYGKMLSQEFVQGSLQNKLGDVPIPLQELTGALVRAIAKAKMSELATVETKRDEENSSSQCVSCCAAPVSNNKDERSTDPHVKQQVQKIHENMGHCSNEILVLLLKYGKARQVFIEAAQHLVCPSCEANKRPRLATPSKAPTTYQFNDVIGMGIFFVLGPENTTNVPMLNIACHGTGHEVVVPLPSRQGQQIRRHVRAFWKRMYGAPRITVIDGEEGFPTGEFPDAAEGDGVEVKVTSATSPWQAGKTERAGGTWEETFYRTRQKFNTKNWGDFYELVDSVNAAIAMNGGAELARSTDMRKAAMAAYIEAECSEKWRKYEDLTKQTSPAEEDQDDVPQTAPPEPAGDDQPAASLEPPTVEIEHSSDVKSDPIPMETQYDDHLDDVPITIKQALVNPDAAIPVAQRIATIEEKIQKDQQAPPKKKRRGKAQGATSALLTSAAQRGRKEVTEKSLVNTYKYQPCISAKRREWGNLQKAGAVRVLPPEEAERVRQDPALTTRIMGSRWVLTDKDGDPSETDASRKPLLFMNASDWRMAKARWTVQGHTDPDLLELETYSQVMGKDSVFLVLLILCASKWTLQLADITSGFTADAPVQWLASFTSYAKEIGFQCAIFDGCVFYLRDEEGLRGVMGLAVDDIVGGGDQKFDEACNKLRQKFPFGAWRLKNGKYTGKELDQNDDNTEITISQRQSSFNIQLIDIATERRKTPQSPATPAELHQARSLRGSISFLARESRPDLSGPVSLLQGKMPNLIVDDLLEANRIGRMTKEFCDVTFKVRHVPFRELAFAAFNDAAWANARDGASQAGYIVFATQRKILKGEAATISIQSWKSHKLKRICAHQFGAETLAISEGMAMVELIRAMLLEIVDSEFDLMRPYLLAGRFPVISVTGSRGGYDHVANPKAGLAEDKRAAIDVVIVRSAMQRPQVHLRWIEGTSQLTDPLTKRKGDSTLLRYALGLGEYGTTADSIALRRREQERQMRKKKGDLTYAYSV</sequence>
<dbReference type="EMBL" id="CAUYUJ010021470">
    <property type="protein sequence ID" value="CAK0904829.1"/>
    <property type="molecule type" value="Genomic_DNA"/>
</dbReference>
<organism evidence="3 4">
    <name type="scientific">Prorocentrum cordatum</name>
    <dbReference type="NCBI Taxonomy" id="2364126"/>
    <lineage>
        <taxon>Eukaryota</taxon>
        <taxon>Sar</taxon>
        <taxon>Alveolata</taxon>
        <taxon>Dinophyceae</taxon>
        <taxon>Prorocentrales</taxon>
        <taxon>Prorocentraceae</taxon>
        <taxon>Prorocentrum</taxon>
    </lineage>
</organism>
<dbReference type="InterPro" id="IPR001584">
    <property type="entry name" value="Integrase_cat-core"/>
</dbReference>
<proteinExistence type="predicted"/>
<evidence type="ECO:0000256" key="1">
    <source>
        <dbReference type="SAM" id="MobiDB-lite"/>
    </source>
</evidence>
<evidence type="ECO:0000313" key="3">
    <source>
        <dbReference type="EMBL" id="CAK0904829.1"/>
    </source>
</evidence>
<feature type="region of interest" description="Disordered" evidence="1">
    <location>
        <begin position="730"/>
        <end position="804"/>
    </location>
</feature>
<feature type="compositionally biased region" description="Polar residues" evidence="1">
    <location>
        <begin position="1394"/>
        <end position="1404"/>
    </location>
</feature>
<evidence type="ECO:0000313" key="4">
    <source>
        <dbReference type="Proteomes" id="UP001189429"/>
    </source>
</evidence>
<feature type="compositionally biased region" description="Basic and acidic residues" evidence="1">
    <location>
        <begin position="1323"/>
        <end position="1332"/>
    </location>
</feature>
<dbReference type="SUPFAM" id="SSF57756">
    <property type="entry name" value="Retrovirus zinc finger-like domains"/>
    <property type="match status" value="1"/>
</dbReference>
<dbReference type="InterPro" id="IPR036875">
    <property type="entry name" value="Znf_CCHC_sf"/>
</dbReference>
<feature type="region of interest" description="Disordered" evidence="1">
    <location>
        <begin position="1375"/>
        <end position="1406"/>
    </location>
</feature>
<keyword evidence="4" id="KW-1185">Reference proteome</keyword>
<feature type="compositionally biased region" description="Acidic residues" evidence="1">
    <location>
        <begin position="787"/>
        <end position="800"/>
    </location>
</feature>